<reference evidence="2" key="1">
    <citation type="submission" date="2021-03" db="EMBL/GenBank/DDBJ databases">
        <authorList>
            <person name="Tagirdzhanova G."/>
        </authorList>
    </citation>
    <scope>NUCLEOTIDE SEQUENCE</scope>
</reference>
<protein>
    <submittedName>
        <fullName evidence="2">Uncharacterized protein</fullName>
    </submittedName>
</protein>
<dbReference type="Proteomes" id="UP000664169">
    <property type="component" value="Unassembled WGS sequence"/>
</dbReference>
<gene>
    <name evidence="2" type="ORF">GOMPHAMPRED_002035</name>
</gene>
<organism evidence="2 3">
    <name type="scientific">Gomphillus americanus</name>
    <dbReference type="NCBI Taxonomy" id="1940652"/>
    <lineage>
        <taxon>Eukaryota</taxon>
        <taxon>Fungi</taxon>
        <taxon>Dikarya</taxon>
        <taxon>Ascomycota</taxon>
        <taxon>Pezizomycotina</taxon>
        <taxon>Lecanoromycetes</taxon>
        <taxon>OSLEUM clade</taxon>
        <taxon>Ostropomycetidae</taxon>
        <taxon>Ostropales</taxon>
        <taxon>Graphidaceae</taxon>
        <taxon>Gomphilloideae</taxon>
        <taxon>Gomphillus</taxon>
    </lineage>
</organism>
<accession>A0A8H3I9U9</accession>
<comment type="caution">
    <text evidence="2">The sequence shown here is derived from an EMBL/GenBank/DDBJ whole genome shotgun (WGS) entry which is preliminary data.</text>
</comment>
<sequence>MATPGSDPPTGSAKSPNLSKFVRRASKLFKPGRGPGSSDIGAPAEVESKTITVPQASSSSKRTDAGPSALTKSDDHAFYSSAQYLKQREEKARALFTKYGMTLAAEEWTSPSSGKTQWIEKKIVMRVHRQCHRCQTTFGREKICNQCQHTRCKRCPRWPIRVSAESAGPSGYELDYSVLIDPLHALRGSNANTRNLTLQTKSGREAVRKQPTQRVRRTCHRCSTLFSGKEETVCANCQHARCPRCPRDPPKLNKWPNGYPGDVEEQFPLAQRVRKPIRLRFRWECHTCEIPFVEHEKICRGCGHERCDQCSRKPPKKVKGEPGEDMVKGVEEKLRTMSMRGK</sequence>
<feature type="compositionally biased region" description="Polar residues" evidence="1">
    <location>
        <begin position="49"/>
        <end position="60"/>
    </location>
</feature>
<evidence type="ECO:0000313" key="3">
    <source>
        <dbReference type="Proteomes" id="UP000664169"/>
    </source>
</evidence>
<evidence type="ECO:0000313" key="2">
    <source>
        <dbReference type="EMBL" id="CAF9920272.1"/>
    </source>
</evidence>
<evidence type="ECO:0000256" key="1">
    <source>
        <dbReference type="SAM" id="MobiDB-lite"/>
    </source>
</evidence>
<dbReference type="EMBL" id="CAJPDQ010000015">
    <property type="protein sequence ID" value="CAF9920272.1"/>
    <property type="molecule type" value="Genomic_DNA"/>
</dbReference>
<dbReference type="SUPFAM" id="SSF57903">
    <property type="entry name" value="FYVE/PHD zinc finger"/>
    <property type="match status" value="1"/>
</dbReference>
<dbReference type="InterPro" id="IPR011011">
    <property type="entry name" value="Znf_FYVE_PHD"/>
</dbReference>
<name>A0A8H3I9U9_9LECA</name>
<dbReference type="OrthoDB" id="5370011at2759"/>
<proteinExistence type="predicted"/>
<keyword evidence="3" id="KW-1185">Reference proteome</keyword>
<feature type="region of interest" description="Disordered" evidence="1">
    <location>
        <begin position="26"/>
        <end position="72"/>
    </location>
</feature>
<dbReference type="AlphaFoldDB" id="A0A8H3I9U9"/>